<dbReference type="PANTHER" id="PTHR48016">
    <property type="entry name" value="MAP KINASE KINASE KINASE SSK2-RELATED-RELATED"/>
    <property type="match status" value="1"/>
</dbReference>
<dbReference type="PANTHER" id="PTHR48016:SF56">
    <property type="entry name" value="MAPKK KINASE"/>
    <property type="match status" value="1"/>
</dbReference>
<dbReference type="InterPro" id="IPR050538">
    <property type="entry name" value="MAP_kinase_kinase_kinase"/>
</dbReference>
<feature type="binding site" evidence="5">
    <location>
        <position position="91"/>
    </location>
    <ligand>
        <name>ATP</name>
        <dbReference type="ChEBI" id="CHEBI:30616"/>
    </ligand>
</feature>
<dbReference type="OrthoDB" id="2914378at2759"/>
<dbReference type="EMBL" id="MPUH01000626">
    <property type="protein sequence ID" value="OMJ76546.1"/>
    <property type="molecule type" value="Genomic_DNA"/>
</dbReference>
<organism evidence="7 8">
    <name type="scientific">Stentor coeruleus</name>
    <dbReference type="NCBI Taxonomy" id="5963"/>
    <lineage>
        <taxon>Eukaryota</taxon>
        <taxon>Sar</taxon>
        <taxon>Alveolata</taxon>
        <taxon>Ciliophora</taxon>
        <taxon>Postciliodesmatophora</taxon>
        <taxon>Heterotrichea</taxon>
        <taxon>Heterotrichida</taxon>
        <taxon>Stentoridae</taxon>
        <taxon>Stentor</taxon>
    </lineage>
</organism>
<gene>
    <name evidence="7" type="ORF">SteCoe_24084</name>
</gene>
<name>A0A1R2BIE2_9CILI</name>
<reference evidence="7 8" key="1">
    <citation type="submission" date="2016-11" db="EMBL/GenBank/DDBJ databases">
        <title>The macronuclear genome of Stentor coeruleus: a giant cell with tiny introns.</title>
        <authorList>
            <person name="Slabodnick M."/>
            <person name="Ruby J.G."/>
            <person name="Reiff S.B."/>
            <person name="Swart E.C."/>
            <person name="Gosai S."/>
            <person name="Prabakaran S."/>
            <person name="Witkowska E."/>
            <person name="Larue G.E."/>
            <person name="Fisher S."/>
            <person name="Freeman R.M."/>
            <person name="Gunawardena J."/>
            <person name="Chu W."/>
            <person name="Stover N.A."/>
            <person name="Gregory B.D."/>
            <person name="Nowacki M."/>
            <person name="Derisi J."/>
            <person name="Roy S.W."/>
            <person name="Marshall W.F."/>
            <person name="Sood P."/>
        </authorList>
    </citation>
    <scope>NUCLEOTIDE SEQUENCE [LARGE SCALE GENOMIC DNA]</scope>
    <source>
        <strain evidence="7">WM001</strain>
    </source>
</reference>
<dbReference type="InterPro" id="IPR011009">
    <property type="entry name" value="Kinase-like_dom_sf"/>
</dbReference>
<dbReference type="SMART" id="SM00220">
    <property type="entry name" value="S_TKc"/>
    <property type="match status" value="1"/>
</dbReference>
<evidence type="ECO:0000313" key="7">
    <source>
        <dbReference type="EMBL" id="OMJ76546.1"/>
    </source>
</evidence>
<dbReference type="PROSITE" id="PS50011">
    <property type="entry name" value="PROTEIN_KINASE_DOM"/>
    <property type="match status" value="1"/>
</dbReference>
<evidence type="ECO:0000313" key="8">
    <source>
        <dbReference type="Proteomes" id="UP000187209"/>
    </source>
</evidence>
<dbReference type="InterPro" id="IPR000719">
    <property type="entry name" value="Prot_kinase_dom"/>
</dbReference>
<evidence type="ECO:0000256" key="1">
    <source>
        <dbReference type="ARBA" id="ARBA00022679"/>
    </source>
</evidence>
<evidence type="ECO:0000256" key="3">
    <source>
        <dbReference type="ARBA" id="ARBA00022777"/>
    </source>
</evidence>
<dbReference type="CDD" id="cd06606">
    <property type="entry name" value="STKc_MAPKKK"/>
    <property type="match status" value="1"/>
</dbReference>
<dbReference type="GO" id="GO:0004672">
    <property type="term" value="F:protein kinase activity"/>
    <property type="evidence" value="ECO:0007669"/>
    <property type="project" value="InterPro"/>
</dbReference>
<dbReference type="PROSITE" id="PS00107">
    <property type="entry name" value="PROTEIN_KINASE_ATP"/>
    <property type="match status" value="1"/>
</dbReference>
<keyword evidence="1" id="KW-0808">Transferase</keyword>
<accession>A0A1R2BIE2</accession>
<keyword evidence="8" id="KW-1185">Reference proteome</keyword>
<dbReference type="Gene3D" id="1.10.510.10">
    <property type="entry name" value="Transferase(Phosphotransferase) domain 1"/>
    <property type="match status" value="1"/>
</dbReference>
<dbReference type="PIRSF" id="PIRSF000654">
    <property type="entry name" value="Integrin-linked_kinase"/>
    <property type="match status" value="1"/>
</dbReference>
<dbReference type="InterPro" id="IPR017441">
    <property type="entry name" value="Protein_kinase_ATP_BS"/>
</dbReference>
<keyword evidence="2 5" id="KW-0547">Nucleotide-binding</keyword>
<feature type="domain" description="Protein kinase" evidence="6">
    <location>
        <begin position="62"/>
        <end position="330"/>
    </location>
</feature>
<dbReference type="AlphaFoldDB" id="A0A1R2BIE2"/>
<dbReference type="Pfam" id="PF00069">
    <property type="entry name" value="Pkinase"/>
    <property type="match status" value="1"/>
</dbReference>
<comment type="caution">
    <text evidence="7">The sequence shown here is derived from an EMBL/GenBank/DDBJ whole genome shotgun (WGS) entry which is preliminary data.</text>
</comment>
<keyword evidence="4 5" id="KW-0067">ATP-binding</keyword>
<sequence>MDSNCIKIKIKKATATPPDVSLDNLSDSAHNMTRTIGRDLFFASLSENPRKSLELEQKHFDVQMEKKIGQGTYGSVYRAILKENGEFVAVKIFKIEISRDNWRAKVEVLDKEISILRRFENYNIVKYLGSEKLLNNKNGQGEVRIFMEYMAGGSLSSIVKTYGALPEPLIANFTKQITMALHYLHSHGVVHRDLKGANILSDGEGNIKLADFGASKHIQGLPLMSENSELCKSIRGSLYWMAPEILKRESYGRKVDVWSLGCVIIEMATGKHPWDNIFTYEQLCQAVALQQKPEVPEHLSNKCKDLISICLEYDKKKRANTGAVLKHPFLSSTS</sequence>
<dbReference type="SUPFAM" id="SSF56112">
    <property type="entry name" value="Protein kinase-like (PK-like)"/>
    <property type="match status" value="1"/>
</dbReference>
<evidence type="ECO:0000256" key="4">
    <source>
        <dbReference type="ARBA" id="ARBA00022840"/>
    </source>
</evidence>
<keyword evidence="3" id="KW-0418">Kinase</keyword>
<proteinExistence type="predicted"/>
<evidence type="ECO:0000256" key="5">
    <source>
        <dbReference type="PROSITE-ProRule" id="PRU10141"/>
    </source>
</evidence>
<evidence type="ECO:0000256" key="2">
    <source>
        <dbReference type="ARBA" id="ARBA00022741"/>
    </source>
</evidence>
<evidence type="ECO:0000259" key="6">
    <source>
        <dbReference type="PROSITE" id="PS50011"/>
    </source>
</evidence>
<dbReference type="GO" id="GO:0005524">
    <property type="term" value="F:ATP binding"/>
    <property type="evidence" value="ECO:0007669"/>
    <property type="project" value="UniProtKB-UniRule"/>
</dbReference>
<protein>
    <recommendedName>
        <fullName evidence="6">Protein kinase domain-containing protein</fullName>
    </recommendedName>
</protein>
<dbReference type="Proteomes" id="UP000187209">
    <property type="component" value="Unassembled WGS sequence"/>
</dbReference>